<sequence>MKFTSIFFLTSTLLAYQYFDSYECQPETYDCEGSYPNEYRHCYKGTWRTRNCGNSRACLPNGHNKVTCAKMY</sequence>
<accession>A0A137NQ37</accession>
<evidence type="ECO:0000313" key="2">
    <source>
        <dbReference type="EMBL" id="KXN64862.1"/>
    </source>
</evidence>
<name>A0A137NQ37_CONC2</name>
<organism evidence="2 3">
    <name type="scientific">Conidiobolus coronatus (strain ATCC 28846 / CBS 209.66 / NRRL 28638)</name>
    <name type="common">Delacroixia coronata</name>
    <dbReference type="NCBI Taxonomy" id="796925"/>
    <lineage>
        <taxon>Eukaryota</taxon>
        <taxon>Fungi</taxon>
        <taxon>Fungi incertae sedis</taxon>
        <taxon>Zoopagomycota</taxon>
        <taxon>Entomophthoromycotina</taxon>
        <taxon>Entomophthoromycetes</taxon>
        <taxon>Entomophthorales</taxon>
        <taxon>Ancylistaceae</taxon>
        <taxon>Conidiobolus</taxon>
    </lineage>
</organism>
<keyword evidence="3" id="KW-1185">Reference proteome</keyword>
<feature type="signal peptide" evidence="1">
    <location>
        <begin position="1"/>
        <end position="15"/>
    </location>
</feature>
<proteinExistence type="predicted"/>
<dbReference type="Proteomes" id="UP000070444">
    <property type="component" value="Unassembled WGS sequence"/>
</dbReference>
<evidence type="ECO:0000256" key="1">
    <source>
        <dbReference type="SAM" id="SignalP"/>
    </source>
</evidence>
<gene>
    <name evidence="2" type="ORF">CONCODRAFT_80906</name>
</gene>
<dbReference type="EMBL" id="KQ965108">
    <property type="protein sequence ID" value="KXN64862.1"/>
    <property type="molecule type" value="Genomic_DNA"/>
</dbReference>
<keyword evidence="1" id="KW-0732">Signal</keyword>
<evidence type="ECO:0000313" key="3">
    <source>
        <dbReference type="Proteomes" id="UP000070444"/>
    </source>
</evidence>
<evidence type="ECO:0008006" key="4">
    <source>
        <dbReference type="Google" id="ProtNLM"/>
    </source>
</evidence>
<dbReference type="AlphaFoldDB" id="A0A137NQ37"/>
<reference evidence="2 3" key="1">
    <citation type="journal article" date="2015" name="Genome Biol. Evol.">
        <title>Phylogenomic analyses indicate that early fungi evolved digesting cell walls of algal ancestors of land plants.</title>
        <authorList>
            <person name="Chang Y."/>
            <person name="Wang S."/>
            <person name="Sekimoto S."/>
            <person name="Aerts A.L."/>
            <person name="Choi C."/>
            <person name="Clum A."/>
            <person name="LaButti K.M."/>
            <person name="Lindquist E.A."/>
            <person name="Yee Ngan C."/>
            <person name="Ohm R.A."/>
            <person name="Salamov A.A."/>
            <person name="Grigoriev I.V."/>
            <person name="Spatafora J.W."/>
            <person name="Berbee M.L."/>
        </authorList>
    </citation>
    <scope>NUCLEOTIDE SEQUENCE [LARGE SCALE GENOMIC DNA]</scope>
    <source>
        <strain evidence="2 3">NRRL 28638</strain>
    </source>
</reference>
<feature type="chain" id="PRO_5012791466" description="Carbohydrate-binding module family 19 domain-containing protein" evidence="1">
    <location>
        <begin position="16"/>
        <end position="72"/>
    </location>
</feature>
<protein>
    <recommendedName>
        <fullName evidence="4">Carbohydrate-binding module family 19 domain-containing protein</fullName>
    </recommendedName>
</protein>